<dbReference type="PROSITE" id="PS00166">
    <property type="entry name" value="ENOYL_COA_HYDRATASE"/>
    <property type="match status" value="1"/>
</dbReference>
<evidence type="ECO:0000256" key="1">
    <source>
        <dbReference type="ARBA" id="ARBA00005254"/>
    </source>
</evidence>
<dbReference type="SUPFAM" id="SSF52096">
    <property type="entry name" value="ClpP/crotonase"/>
    <property type="match status" value="1"/>
</dbReference>
<evidence type="ECO:0000256" key="3">
    <source>
        <dbReference type="ARBA" id="ARBA00023709"/>
    </source>
</evidence>
<sequence length="263" mass="27555">MTRGEGAADGRLDVRLDGHVAVVTLDRPEKRNALTLPMVAALREVTARLQAESAVRVVVLTGAGDKAFCAGGDLRTMIPVALDAGRDTLNPDPTERFLSGITKPVVAAVRGACFGAGLELLLGTDLRVAGSDARFGLPEAALGMIPGDGTHIRLPQQVPMAVAKSMLLRGEVLDAQRAVEVGLVNEVAAPEDVLDVAMSIAAELAAKGPIALQTSKEIVTRTTESAADFALEHALNGRVLSSQDAREGVAAFLEKRDPQFRGH</sequence>
<keyword evidence="2" id="KW-0456">Lyase</keyword>
<reference evidence="6 7" key="1">
    <citation type="submission" date="2023-08" db="EMBL/GenBank/DDBJ databases">
        <title>Nocardioides seae sp. nov., a bacterium isolated from a soil.</title>
        <authorList>
            <person name="Wang X."/>
        </authorList>
    </citation>
    <scope>NUCLEOTIDE SEQUENCE [LARGE SCALE GENOMIC DNA]</scope>
    <source>
        <strain evidence="6 7">YZH12</strain>
    </source>
</reference>
<dbReference type="Pfam" id="PF00378">
    <property type="entry name" value="ECH_1"/>
    <property type="match status" value="1"/>
</dbReference>
<dbReference type="InterPro" id="IPR001753">
    <property type="entry name" value="Enoyl-CoA_hydra/iso"/>
</dbReference>
<dbReference type="PANTHER" id="PTHR11941:SF54">
    <property type="entry name" value="ENOYL-COA HYDRATASE, MITOCHONDRIAL"/>
    <property type="match status" value="1"/>
</dbReference>
<evidence type="ECO:0000313" key="6">
    <source>
        <dbReference type="EMBL" id="MDT9592184.1"/>
    </source>
</evidence>
<organism evidence="6 7">
    <name type="scientific">Nocardioides imazamoxiresistens</name>
    <dbReference type="NCBI Taxonomy" id="3231893"/>
    <lineage>
        <taxon>Bacteria</taxon>
        <taxon>Bacillati</taxon>
        <taxon>Actinomycetota</taxon>
        <taxon>Actinomycetes</taxon>
        <taxon>Propionibacteriales</taxon>
        <taxon>Nocardioidaceae</taxon>
        <taxon>Nocardioides</taxon>
    </lineage>
</organism>
<accession>A0ABU3PSM4</accession>
<comment type="catalytic activity">
    <reaction evidence="3">
        <text>a (3S)-3-hydroxyacyl-CoA = a (2E)-enoyl-CoA + H2O</text>
        <dbReference type="Rhea" id="RHEA:16105"/>
        <dbReference type="ChEBI" id="CHEBI:15377"/>
        <dbReference type="ChEBI" id="CHEBI:57318"/>
        <dbReference type="ChEBI" id="CHEBI:58856"/>
        <dbReference type="EC" id="4.2.1.17"/>
    </reaction>
</comment>
<protein>
    <submittedName>
        <fullName evidence="6">Enoyl-CoA hydratase-related protein</fullName>
    </submittedName>
</protein>
<dbReference type="InterPro" id="IPR018376">
    <property type="entry name" value="Enoyl-CoA_hyd/isom_CS"/>
</dbReference>
<comment type="similarity">
    <text evidence="1 5">Belongs to the enoyl-CoA hydratase/isomerase family.</text>
</comment>
<evidence type="ECO:0000313" key="7">
    <source>
        <dbReference type="Proteomes" id="UP001268542"/>
    </source>
</evidence>
<evidence type="ECO:0000256" key="5">
    <source>
        <dbReference type="RuleBase" id="RU003707"/>
    </source>
</evidence>
<dbReference type="Proteomes" id="UP001268542">
    <property type="component" value="Unassembled WGS sequence"/>
</dbReference>
<comment type="caution">
    <text evidence="6">The sequence shown here is derived from an EMBL/GenBank/DDBJ whole genome shotgun (WGS) entry which is preliminary data.</text>
</comment>
<dbReference type="RefSeq" id="WP_315731435.1">
    <property type="nucleotide sequence ID" value="NZ_JAVYII010000001.1"/>
</dbReference>
<dbReference type="PANTHER" id="PTHR11941">
    <property type="entry name" value="ENOYL-COA HYDRATASE-RELATED"/>
    <property type="match status" value="1"/>
</dbReference>
<gene>
    <name evidence="6" type="ORF">RDV89_03850</name>
</gene>
<dbReference type="InterPro" id="IPR014748">
    <property type="entry name" value="Enoyl-CoA_hydra_C"/>
</dbReference>
<evidence type="ECO:0000256" key="2">
    <source>
        <dbReference type="ARBA" id="ARBA00023239"/>
    </source>
</evidence>
<name>A0ABU3PSM4_9ACTN</name>
<dbReference type="InterPro" id="IPR029045">
    <property type="entry name" value="ClpP/crotonase-like_dom_sf"/>
</dbReference>
<comment type="catalytic activity">
    <reaction evidence="4">
        <text>a 4-saturated-(3S)-3-hydroxyacyl-CoA = a (3E)-enoyl-CoA + H2O</text>
        <dbReference type="Rhea" id="RHEA:20724"/>
        <dbReference type="ChEBI" id="CHEBI:15377"/>
        <dbReference type="ChEBI" id="CHEBI:58521"/>
        <dbReference type="ChEBI" id="CHEBI:137480"/>
        <dbReference type="EC" id="4.2.1.17"/>
    </reaction>
</comment>
<dbReference type="CDD" id="cd06558">
    <property type="entry name" value="crotonase-like"/>
    <property type="match status" value="1"/>
</dbReference>
<proteinExistence type="inferred from homology"/>
<dbReference type="EMBL" id="JAVYII010000001">
    <property type="protein sequence ID" value="MDT9592184.1"/>
    <property type="molecule type" value="Genomic_DNA"/>
</dbReference>
<dbReference type="Gene3D" id="3.90.226.10">
    <property type="entry name" value="2-enoyl-CoA Hydratase, Chain A, domain 1"/>
    <property type="match status" value="1"/>
</dbReference>
<dbReference type="Gene3D" id="1.10.12.10">
    <property type="entry name" value="Lyase 2-enoyl-coa Hydratase, Chain A, domain 2"/>
    <property type="match status" value="1"/>
</dbReference>
<keyword evidence="7" id="KW-1185">Reference proteome</keyword>
<evidence type="ECO:0000256" key="4">
    <source>
        <dbReference type="ARBA" id="ARBA00023717"/>
    </source>
</evidence>